<keyword evidence="3 6" id="KW-0378">Hydrolase</keyword>
<evidence type="ECO:0000256" key="4">
    <source>
        <dbReference type="ARBA" id="ARBA00023157"/>
    </source>
</evidence>
<evidence type="ECO:0000256" key="6">
    <source>
        <dbReference type="RuleBase" id="RU361235"/>
    </source>
</evidence>
<evidence type="ECO:0000313" key="8">
    <source>
        <dbReference type="Proteomes" id="UP000504635"/>
    </source>
</evidence>
<accession>A0A6J2XP22</accession>
<evidence type="ECO:0000256" key="1">
    <source>
        <dbReference type="ARBA" id="ARBA00005964"/>
    </source>
</evidence>
<dbReference type="InterPro" id="IPR019826">
    <property type="entry name" value="Carboxylesterase_B_AS"/>
</dbReference>
<dbReference type="OrthoDB" id="19653at2759"/>
<keyword evidence="8" id="KW-1185">Reference proteome</keyword>
<evidence type="ECO:0000259" key="7">
    <source>
        <dbReference type="Pfam" id="PF00135"/>
    </source>
</evidence>
<evidence type="ECO:0000256" key="5">
    <source>
        <dbReference type="ARBA" id="ARBA00023180"/>
    </source>
</evidence>
<feature type="signal peptide" evidence="6">
    <location>
        <begin position="1"/>
        <end position="22"/>
    </location>
</feature>
<dbReference type="SUPFAM" id="SSF53474">
    <property type="entry name" value="alpha/beta-Hydrolases"/>
    <property type="match status" value="1"/>
</dbReference>
<dbReference type="PANTHER" id="PTHR43142">
    <property type="entry name" value="CARBOXYLIC ESTER HYDROLASE"/>
    <property type="match status" value="1"/>
</dbReference>
<organism evidence="8 9">
    <name type="scientific">Sitophilus oryzae</name>
    <name type="common">Rice weevil</name>
    <name type="synonym">Curculio oryzae</name>
    <dbReference type="NCBI Taxonomy" id="7048"/>
    <lineage>
        <taxon>Eukaryota</taxon>
        <taxon>Metazoa</taxon>
        <taxon>Ecdysozoa</taxon>
        <taxon>Arthropoda</taxon>
        <taxon>Hexapoda</taxon>
        <taxon>Insecta</taxon>
        <taxon>Pterygota</taxon>
        <taxon>Neoptera</taxon>
        <taxon>Endopterygota</taxon>
        <taxon>Coleoptera</taxon>
        <taxon>Polyphaga</taxon>
        <taxon>Cucujiformia</taxon>
        <taxon>Curculionidae</taxon>
        <taxon>Dryophthorinae</taxon>
        <taxon>Sitophilus</taxon>
    </lineage>
</organism>
<dbReference type="Gene3D" id="3.40.50.1820">
    <property type="entry name" value="alpha/beta hydrolase"/>
    <property type="match status" value="1"/>
</dbReference>
<keyword evidence="6" id="KW-0732">Signal</keyword>
<evidence type="ECO:0000256" key="3">
    <source>
        <dbReference type="ARBA" id="ARBA00022801"/>
    </source>
</evidence>
<dbReference type="RefSeq" id="XP_030752620.1">
    <property type="nucleotide sequence ID" value="XM_030896760.1"/>
</dbReference>
<keyword evidence="5" id="KW-0325">Glycoprotein</keyword>
<name>A0A6J2XP22_SITOR</name>
<dbReference type="AlphaFoldDB" id="A0A6J2XP22"/>
<dbReference type="InterPro" id="IPR002018">
    <property type="entry name" value="CarbesteraseB"/>
</dbReference>
<keyword evidence="2" id="KW-0719">Serine esterase</keyword>
<evidence type="ECO:0000256" key="2">
    <source>
        <dbReference type="ARBA" id="ARBA00022487"/>
    </source>
</evidence>
<dbReference type="GeneID" id="115879772"/>
<evidence type="ECO:0000313" key="9">
    <source>
        <dbReference type="RefSeq" id="XP_030752620.1"/>
    </source>
</evidence>
<dbReference type="PANTHER" id="PTHR43142:SF1">
    <property type="entry name" value="CARBOXYLIC ESTER HYDROLASE"/>
    <property type="match status" value="1"/>
</dbReference>
<keyword evidence="4" id="KW-1015">Disulfide bond</keyword>
<dbReference type="EC" id="3.1.1.-" evidence="6"/>
<protein>
    <recommendedName>
        <fullName evidence="6">Carboxylic ester hydrolase</fullName>
        <ecNumber evidence="6">3.1.1.-</ecNumber>
    </recommendedName>
</protein>
<feature type="chain" id="PRO_5027160145" description="Carboxylic ester hydrolase" evidence="6">
    <location>
        <begin position="23"/>
        <end position="562"/>
    </location>
</feature>
<dbReference type="KEGG" id="soy:115879772"/>
<sequence length="562" mass="62811">MRLLWSCIFVFNFLYVLQYVSCIDYSPIVTIPDGQVRGIENQTIGENRTYYAYRGIPYAQPPVGDLRFAAPVKNDPWSGVLNATGQNDGCTQMSSGIAIIATVSDVTGSEDCLYIDVYTTDLNSSLPVMVWFFGGGFNTGSSNSTGQPDYFLDNDVVFVSFNYRLGVFGFLSTEDDVIPGNWGLKDQVLALKWVKENIEYFGGDSENITIFGQSAGAASVSYMINTNLTEGLFTRAIMESSSSLCLWALTREAENKAFFVGTQVGVITTDSQTLLDALREVDYKKLKVAENTVTIATFAIGNILAGLPFGPVQEPDSSEAVISGRSYEILEYGNYNSVSTLIGFNSNEGGAFEQYVAIAALILLEYDLQLSRFAPYDLTDNDETKTLVGTEIRLHYFGVGLISLQASNLITFADVDQFVRPIRETVNLMSQYGDVYYYEFSYEGDLGNSDRDFEGVGHGEELNYLFYTGAEADDEDQLTRERLVTLWTNFAKTGDPLSYDYYGVLENVTWIPNTADTNTTETVYYLNINDTLTLETNPFQTDWEYYEDIYETYGNESYYTTY</sequence>
<gene>
    <name evidence="9" type="primary">LOC115879772</name>
</gene>
<dbReference type="InterPro" id="IPR029058">
    <property type="entry name" value="AB_hydrolase_fold"/>
</dbReference>
<dbReference type="InParanoid" id="A0A6J2XP22"/>
<comment type="similarity">
    <text evidence="1 6">Belongs to the type-B carboxylesterase/lipase family.</text>
</comment>
<dbReference type="PROSITE" id="PS00122">
    <property type="entry name" value="CARBOXYLESTERASE_B_1"/>
    <property type="match status" value="1"/>
</dbReference>
<proteinExistence type="inferred from homology"/>
<dbReference type="Proteomes" id="UP000504635">
    <property type="component" value="Unplaced"/>
</dbReference>
<reference evidence="9" key="1">
    <citation type="submission" date="2025-08" db="UniProtKB">
        <authorList>
            <consortium name="RefSeq"/>
        </authorList>
    </citation>
    <scope>IDENTIFICATION</scope>
    <source>
        <tissue evidence="9">Gonads</tissue>
    </source>
</reference>
<dbReference type="Pfam" id="PF00135">
    <property type="entry name" value="COesterase"/>
    <property type="match status" value="1"/>
</dbReference>
<dbReference type="GO" id="GO:0052689">
    <property type="term" value="F:carboxylic ester hydrolase activity"/>
    <property type="evidence" value="ECO:0007669"/>
    <property type="project" value="UniProtKB-KW"/>
</dbReference>
<feature type="domain" description="Carboxylesterase type B" evidence="7">
    <location>
        <begin position="26"/>
        <end position="540"/>
    </location>
</feature>